<accession>A0A1Y2GF99</accession>
<dbReference type="Proteomes" id="UP000193648">
    <property type="component" value="Unassembled WGS sequence"/>
</dbReference>
<gene>
    <name evidence="3" type="ORF">BCR41DRAFT_424570</name>
</gene>
<evidence type="ECO:0000256" key="1">
    <source>
        <dbReference type="SAM" id="Coils"/>
    </source>
</evidence>
<dbReference type="GeneID" id="33572297"/>
<reference evidence="3 4" key="1">
    <citation type="submission" date="2016-07" db="EMBL/GenBank/DDBJ databases">
        <title>Pervasive Adenine N6-methylation of Active Genes in Fungi.</title>
        <authorList>
            <consortium name="DOE Joint Genome Institute"/>
            <person name="Mondo S.J."/>
            <person name="Dannebaum R.O."/>
            <person name="Kuo R.C."/>
            <person name="Labutti K."/>
            <person name="Haridas S."/>
            <person name="Kuo A."/>
            <person name="Salamov A."/>
            <person name="Ahrendt S.R."/>
            <person name="Lipzen A."/>
            <person name="Sullivan W."/>
            <person name="Andreopoulos W.B."/>
            <person name="Clum A."/>
            <person name="Lindquist E."/>
            <person name="Daum C."/>
            <person name="Ramamoorthy G.K."/>
            <person name="Gryganskyi A."/>
            <person name="Culley D."/>
            <person name="Magnuson J.K."/>
            <person name="James T.Y."/>
            <person name="O'Malley M.A."/>
            <person name="Stajich J.E."/>
            <person name="Spatafora J.W."/>
            <person name="Visel A."/>
            <person name="Grigoriev I.V."/>
        </authorList>
    </citation>
    <scope>NUCLEOTIDE SEQUENCE [LARGE SCALE GENOMIC DNA]</scope>
    <source>
        <strain evidence="3 4">NRRL 3116</strain>
    </source>
</reference>
<name>A0A1Y2GF99_9FUNG</name>
<dbReference type="RefSeq" id="XP_021878179.1">
    <property type="nucleotide sequence ID" value="XM_022030455.1"/>
</dbReference>
<keyword evidence="4" id="KW-1185">Reference proteome</keyword>
<evidence type="ECO:0000313" key="4">
    <source>
        <dbReference type="Proteomes" id="UP000193648"/>
    </source>
</evidence>
<keyword evidence="1" id="KW-0175">Coiled coil</keyword>
<evidence type="ECO:0000313" key="3">
    <source>
        <dbReference type="EMBL" id="ORZ07945.1"/>
    </source>
</evidence>
<feature type="region of interest" description="Disordered" evidence="2">
    <location>
        <begin position="203"/>
        <end position="227"/>
    </location>
</feature>
<comment type="caution">
    <text evidence="3">The sequence shown here is derived from an EMBL/GenBank/DDBJ whole genome shotgun (WGS) entry which is preliminary data.</text>
</comment>
<organism evidence="3 4">
    <name type="scientific">Lobosporangium transversale</name>
    <dbReference type="NCBI Taxonomy" id="64571"/>
    <lineage>
        <taxon>Eukaryota</taxon>
        <taxon>Fungi</taxon>
        <taxon>Fungi incertae sedis</taxon>
        <taxon>Mucoromycota</taxon>
        <taxon>Mortierellomycotina</taxon>
        <taxon>Mortierellomycetes</taxon>
        <taxon>Mortierellales</taxon>
        <taxon>Mortierellaceae</taxon>
        <taxon>Lobosporangium</taxon>
    </lineage>
</organism>
<sequence>MDYFISNTAHTMYYSALALQTSKLILNHAIQCDAISRQQYYEAIFNPNSLTRPSPPQYHQQQHPQSLPQFSKELLERTLATPVLSDISKEHHDVIHVRQQPVRYHDPDRNPSFEECRLPSKSRMDTHYLSDRDSCHRTWDLRRMNTMSTELETKNKRIQPIKDDSPGWKFRFLKNLAQSRQTQYSAISSVHCINPYKAIESLRPSSPLPRKQHPHPNLHSHSLPLPTPPPPACIPTMESSLFTVLLLWPSSSINYEASKQAPDAGLDPVGQYSQHIISVDRIDDHVNTVDQMGIASDSLNGHINTSTTSTAIIATSINRCTTTKRSAQISFMGDSKLHGRVEWAQSSNPTKCVKGCEQEDGVDLRKDSIYDAAAAMMVAPLTEVTKKLSDMRRKLEHAEQEVRLAELTMVNAFLSHVFHLSSPPREARAGRADSSTTPLSYSKGGCYTLW</sequence>
<feature type="coiled-coil region" evidence="1">
    <location>
        <begin position="381"/>
        <end position="408"/>
    </location>
</feature>
<evidence type="ECO:0000256" key="2">
    <source>
        <dbReference type="SAM" id="MobiDB-lite"/>
    </source>
</evidence>
<dbReference type="AlphaFoldDB" id="A0A1Y2GF99"/>
<dbReference type="EMBL" id="MCFF01000039">
    <property type="protein sequence ID" value="ORZ07945.1"/>
    <property type="molecule type" value="Genomic_DNA"/>
</dbReference>
<dbReference type="InParanoid" id="A0A1Y2GF99"/>
<proteinExistence type="predicted"/>
<protein>
    <submittedName>
        <fullName evidence="3">Uncharacterized protein</fullName>
    </submittedName>
</protein>